<dbReference type="InterPro" id="IPR029058">
    <property type="entry name" value="AB_hydrolase_fold"/>
</dbReference>
<feature type="transmembrane region" description="Helical" evidence="1">
    <location>
        <begin position="557"/>
        <end position="580"/>
    </location>
</feature>
<evidence type="ECO:0000313" key="7">
    <source>
        <dbReference type="WBParaSite" id="BXY_0083100.1"/>
    </source>
</evidence>
<dbReference type="AlphaFoldDB" id="A0A1I7RJE9"/>
<reference evidence="4" key="2">
    <citation type="submission" date="2020-09" db="EMBL/GenBank/DDBJ databases">
        <authorList>
            <person name="Kikuchi T."/>
        </authorList>
    </citation>
    <scope>NUCLEOTIDE SEQUENCE</scope>
    <source>
        <strain evidence="4">Ka4C1</strain>
    </source>
</reference>
<dbReference type="WBParaSite" id="BXY_0083100.1">
    <property type="protein sequence ID" value="BXY_0083100.1"/>
    <property type="gene ID" value="BXY_0083100"/>
</dbReference>
<sequence>MHSVDFSLLILILIPTLGLAAESGRSAKPWAFQTKLEEGLITGYQKQYGNETIVMFKGVPFAEPPTKQDRFAHPQPKKPWDNTWDCSNYQRNCPNISPVSLIDANGTEDCLYLNVFANSRCFNNSCPVMFYIHGGSFFFGYPLETREEEIVEKYVSSPVVFVTLSYRENIFGFLNFEEKTVDDQLANAGFHDILLALKFIKRNVNKMGGDPSRITVMGNSSGGSAVLYLISSPAVEADLFSQAWISSPMPYVSPKRNTEMTRVVSKAVGCKRKATPNATADALRQLKCLRQVPERQLTHAAFNGLSQYEWTHTGPQSDHHLLPVANFGELVKWWKPRRLWFSTTSKEMEIEVDETNYHMCQHYCPILGYTSIKTFVECAKNFFNRRKSIAQVYHALTRKLAQLNAQGGAETFVEYFDQPNHTYHATNLLFVLGWHKPQELTESEAALDEVYHKWIVNFVSGRAPNEDFTPYTIAKPAYYHINYQVEGNKTTSFPHMVYNESLDPEGDQFWLHDLQLVEDPFFFNQTSSSPTTGSTATTTSNPLYPLRRHMKNARFNFHFMTSVLMFMTCLLLVTTFVLLWNRLQSGYRRTTIYLNPPAQPTERTPLIQNEEESAA</sequence>
<organism evidence="5 7">
    <name type="scientific">Bursaphelenchus xylophilus</name>
    <name type="common">Pinewood nematode worm</name>
    <name type="synonym">Aphelenchoides xylophilus</name>
    <dbReference type="NCBI Taxonomy" id="6326"/>
    <lineage>
        <taxon>Eukaryota</taxon>
        <taxon>Metazoa</taxon>
        <taxon>Ecdysozoa</taxon>
        <taxon>Nematoda</taxon>
        <taxon>Chromadorea</taxon>
        <taxon>Rhabditida</taxon>
        <taxon>Tylenchina</taxon>
        <taxon>Tylenchomorpha</taxon>
        <taxon>Aphelenchoidea</taxon>
        <taxon>Aphelenchoididae</taxon>
        <taxon>Bursaphelenchus</taxon>
    </lineage>
</organism>
<dbReference type="EMBL" id="CAJFCV020000006">
    <property type="protein sequence ID" value="CAG9128836.1"/>
    <property type="molecule type" value="Genomic_DNA"/>
</dbReference>
<evidence type="ECO:0000256" key="1">
    <source>
        <dbReference type="SAM" id="Phobius"/>
    </source>
</evidence>
<dbReference type="InterPro" id="IPR002018">
    <property type="entry name" value="CarbesteraseB"/>
</dbReference>
<dbReference type="SMR" id="A0A1I7RJE9"/>
<dbReference type="Gene3D" id="3.40.50.1820">
    <property type="entry name" value="alpha/beta hydrolase"/>
    <property type="match status" value="1"/>
</dbReference>
<dbReference type="Proteomes" id="UP000095284">
    <property type="component" value="Unplaced"/>
</dbReference>
<keyword evidence="2" id="KW-0732">Signal</keyword>
<dbReference type="OrthoDB" id="19653at2759"/>
<dbReference type="PANTHER" id="PTHR45580">
    <property type="entry name" value="PROTEIN CBG05369"/>
    <property type="match status" value="1"/>
</dbReference>
<proteinExistence type="predicted"/>
<dbReference type="Proteomes" id="UP000659654">
    <property type="component" value="Unassembled WGS sequence"/>
</dbReference>
<evidence type="ECO:0000256" key="2">
    <source>
        <dbReference type="SAM" id="SignalP"/>
    </source>
</evidence>
<evidence type="ECO:0000313" key="4">
    <source>
        <dbReference type="EMBL" id="CAD5233565.1"/>
    </source>
</evidence>
<gene>
    <name evidence="4" type="ORF">BXYJ_LOCUS13656</name>
</gene>
<evidence type="ECO:0000313" key="5">
    <source>
        <dbReference type="Proteomes" id="UP000095284"/>
    </source>
</evidence>
<keyword evidence="6" id="KW-1185">Reference proteome</keyword>
<dbReference type="Proteomes" id="UP000582659">
    <property type="component" value="Unassembled WGS sequence"/>
</dbReference>
<keyword evidence="1" id="KW-1133">Transmembrane helix</keyword>
<accession>A0A1I7RJE9</accession>
<dbReference type="EMBL" id="CAJFDI010000006">
    <property type="protein sequence ID" value="CAD5233565.1"/>
    <property type="molecule type" value="Genomic_DNA"/>
</dbReference>
<feature type="signal peptide" evidence="2">
    <location>
        <begin position="1"/>
        <end position="20"/>
    </location>
</feature>
<dbReference type="Pfam" id="PF00135">
    <property type="entry name" value="COesterase"/>
    <property type="match status" value="1"/>
</dbReference>
<name>A0A1I7RJE9_BURXY</name>
<keyword evidence="1" id="KW-0812">Transmembrane</keyword>
<protein>
    <submittedName>
        <fullName evidence="4">(pine wood nematode) hypothetical protein</fullName>
    </submittedName>
    <submittedName>
        <fullName evidence="7">COesterase domain-containing protein</fullName>
    </submittedName>
</protein>
<feature type="domain" description="Carboxylesterase type B" evidence="3">
    <location>
        <begin position="35"/>
        <end position="350"/>
    </location>
</feature>
<evidence type="ECO:0000313" key="6">
    <source>
        <dbReference type="Proteomes" id="UP000659654"/>
    </source>
</evidence>
<keyword evidence="1" id="KW-0472">Membrane</keyword>
<reference evidence="7" key="1">
    <citation type="submission" date="2016-11" db="UniProtKB">
        <authorList>
            <consortium name="WormBaseParasite"/>
        </authorList>
    </citation>
    <scope>IDENTIFICATION</scope>
</reference>
<dbReference type="SUPFAM" id="SSF53474">
    <property type="entry name" value="alpha/beta-Hydrolases"/>
    <property type="match status" value="1"/>
</dbReference>
<feature type="chain" id="PRO_5035399428" evidence="2">
    <location>
        <begin position="21"/>
        <end position="615"/>
    </location>
</feature>
<evidence type="ECO:0000259" key="3">
    <source>
        <dbReference type="Pfam" id="PF00135"/>
    </source>
</evidence>
<dbReference type="PANTHER" id="PTHR45580:SF6">
    <property type="entry name" value="CARBOXYLESTERASE TYPE B DOMAIN-CONTAINING PROTEIN"/>
    <property type="match status" value="1"/>
</dbReference>